<dbReference type="EMBL" id="JARQWQ010000016">
    <property type="protein sequence ID" value="KAK2566646.1"/>
    <property type="molecule type" value="Genomic_DNA"/>
</dbReference>
<protein>
    <submittedName>
        <fullName evidence="1">Uncharacterized protein</fullName>
    </submittedName>
</protein>
<dbReference type="Proteomes" id="UP001249851">
    <property type="component" value="Unassembled WGS sequence"/>
</dbReference>
<comment type="caution">
    <text evidence="1">The sequence shown here is derived from an EMBL/GenBank/DDBJ whole genome shotgun (WGS) entry which is preliminary data.</text>
</comment>
<dbReference type="AlphaFoldDB" id="A0AAD9QT69"/>
<sequence>MFSAGVEMVIQRLTSKQTHGMSDPGSFDFVFFRCDKPFTATINVQVEKENVEWSHVFNSGEEMAVGKTDIYVKVVELKDEDGKLQLFTREPNSRCLTSLGLDTSSPFAMKRSTAESSGQKKRENL</sequence>
<proteinExistence type="predicted"/>
<name>A0AAD9QT69_ACRCE</name>
<evidence type="ECO:0000313" key="2">
    <source>
        <dbReference type="Proteomes" id="UP001249851"/>
    </source>
</evidence>
<evidence type="ECO:0000313" key="1">
    <source>
        <dbReference type="EMBL" id="KAK2566646.1"/>
    </source>
</evidence>
<accession>A0AAD9QT69</accession>
<reference evidence="1" key="2">
    <citation type="journal article" date="2023" name="Science">
        <title>Genomic signatures of disease resistance in endangered staghorn corals.</title>
        <authorList>
            <person name="Vollmer S.V."/>
            <person name="Selwyn J.D."/>
            <person name="Despard B.A."/>
            <person name="Roesel C.L."/>
        </authorList>
    </citation>
    <scope>NUCLEOTIDE SEQUENCE</scope>
    <source>
        <strain evidence="1">K2</strain>
    </source>
</reference>
<organism evidence="1 2">
    <name type="scientific">Acropora cervicornis</name>
    <name type="common">Staghorn coral</name>
    <dbReference type="NCBI Taxonomy" id="6130"/>
    <lineage>
        <taxon>Eukaryota</taxon>
        <taxon>Metazoa</taxon>
        <taxon>Cnidaria</taxon>
        <taxon>Anthozoa</taxon>
        <taxon>Hexacorallia</taxon>
        <taxon>Scleractinia</taxon>
        <taxon>Astrocoeniina</taxon>
        <taxon>Acroporidae</taxon>
        <taxon>Acropora</taxon>
    </lineage>
</organism>
<keyword evidence="2" id="KW-1185">Reference proteome</keyword>
<gene>
    <name evidence="1" type="ORF">P5673_009306</name>
</gene>
<reference evidence="1" key="1">
    <citation type="journal article" date="2023" name="G3 (Bethesda)">
        <title>Whole genome assembly and annotation of the endangered Caribbean coral Acropora cervicornis.</title>
        <authorList>
            <person name="Selwyn J.D."/>
            <person name="Vollmer S.V."/>
        </authorList>
    </citation>
    <scope>NUCLEOTIDE SEQUENCE</scope>
    <source>
        <strain evidence="1">K2</strain>
    </source>
</reference>